<accession>A0AAV7WIU6</accession>
<keyword evidence="2" id="KW-1185">Reference proteome</keyword>
<comment type="caution">
    <text evidence="1">The sequence shown here is derived from an EMBL/GenBank/DDBJ whole genome shotgun (WGS) entry which is preliminary data.</text>
</comment>
<evidence type="ECO:0000313" key="1">
    <source>
        <dbReference type="EMBL" id="KAJ1213978.1"/>
    </source>
</evidence>
<gene>
    <name evidence="1" type="ORF">NDU88_001607</name>
</gene>
<reference evidence="1" key="1">
    <citation type="journal article" date="2022" name="bioRxiv">
        <title>Sequencing and chromosome-scale assembly of the giantPleurodeles waltlgenome.</title>
        <authorList>
            <person name="Brown T."/>
            <person name="Elewa A."/>
            <person name="Iarovenko S."/>
            <person name="Subramanian E."/>
            <person name="Araus A.J."/>
            <person name="Petzold A."/>
            <person name="Susuki M."/>
            <person name="Suzuki K.-i.T."/>
            <person name="Hayashi T."/>
            <person name="Toyoda A."/>
            <person name="Oliveira C."/>
            <person name="Osipova E."/>
            <person name="Leigh N.D."/>
            <person name="Simon A."/>
            <person name="Yun M.H."/>
        </authorList>
    </citation>
    <scope>NUCLEOTIDE SEQUENCE</scope>
    <source>
        <strain evidence="1">20211129_DDA</strain>
        <tissue evidence="1">Liver</tissue>
    </source>
</reference>
<dbReference type="Proteomes" id="UP001066276">
    <property type="component" value="Chromosome 1_1"/>
</dbReference>
<proteinExistence type="predicted"/>
<protein>
    <submittedName>
        <fullName evidence="1">Uncharacterized protein</fullName>
    </submittedName>
</protein>
<evidence type="ECO:0000313" key="2">
    <source>
        <dbReference type="Proteomes" id="UP001066276"/>
    </source>
</evidence>
<dbReference type="EMBL" id="JANPWB010000001">
    <property type="protein sequence ID" value="KAJ1213978.1"/>
    <property type="molecule type" value="Genomic_DNA"/>
</dbReference>
<dbReference type="AlphaFoldDB" id="A0AAV7WIU6"/>
<name>A0AAV7WIU6_PLEWA</name>
<sequence length="81" mass="8592">MSLAARRRGTPHNLERPVSLACWRSDATSAAGRGAPDRFFSSSGDDAGCQLARSSPLDSATKLVEKLDAHLLNSLETNAHA</sequence>
<organism evidence="1 2">
    <name type="scientific">Pleurodeles waltl</name>
    <name type="common">Iberian ribbed newt</name>
    <dbReference type="NCBI Taxonomy" id="8319"/>
    <lineage>
        <taxon>Eukaryota</taxon>
        <taxon>Metazoa</taxon>
        <taxon>Chordata</taxon>
        <taxon>Craniata</taxon>
        <taxon>Vertebrata</taxon>
        <taxon>Euteleostomi</taxon>
        <taxon>Amphibia</taxon>
        <taxon>Batrachia</taxon>
        <taxon>Caudata</taxon>
        <taxon>Salamandroidea</taxon>
        <taxon>Salamandridae</taxon>
        <taxon>Pleurodelinae</taxon>
        <taxon>Pleurodeles</taxon>
    </lineage>
</organism>